<dbReference type="EMBL" id="CP011801">
    <property type="protein sequence ID" value="ALA58434.1"/>
    <property type="molecule type" value="Genomic_DNA"/>
</dbReference>
<evidence type="ECO:0000313" key="3">
    <source>
        <dbReference type="EMBL" id="ALA58434.1"/>
    </source>
</evidence>
<reference evidence="3 4" key="1">
    <citation type="journal article" date="2015" name="Proc. Natl. Acad. Sci. U.S.A.">
        <title>Expanded metabolic versatility of ubiquitous nitrite-oxidizing bacteria from the genus Nitrospira.</title>
        <authorList>
            <person name="Koch H."/>
            <person name="Lucker S."/>
            <person name="Albertsen M."/>
            <person name="Kitzinger K."/>
            <person name="Herbold C."/>
            <person name="Spieck E."/>
            <person name="Nielsen P.H."/>
            <person name="Wagner M."/>
            <person name="Daims H."/>
        </authorList>
    </citation>
    <scope>NUCLEOTIDE SEQUENCE [LARGE SCALE GENOMIC DNA]</scope>
    <source>
        <strain evidence="3 4">NSP M-1</strain>
    </source>
</reference>
<keyword evidence="4" id="KW-1185">Reference proteome</keyword>
<sequence>MTRRGLVVLAVGLAVAFGGTAWAKSETKEKLQMSQNATITIDQAIKTATEKVPGKVIEAELEKKHDKPVWEVEIATADNRIMEVHVDSMSGTVIDVEEEGKAKKK</sequence>
<dbReference type="InterPro" id="IPR025711">
    <property type="entry name" value="PepSY"/>
</dbReference>
<feature type="chain" id="PRO_5005476916" description="PepSY domain-containing protein" evidence="1">
    <location>
        <begin position="24"/>
        <end position="105"/>
    </location>
</feature>
<feature type="signal peptide" evidence="1">
    <location>
        <begin position="1"/>
        <end position="23"/>
    </location>
</feature>
<name>A0A0K2GC61_NITMO</name>
<dbReference type="RefSeq" id="WP_053379602.1">
    <property type="nucleotide sequence ID" value="NZ_CP011801.1"/>
</dbReference>
<dbReference type="STRING" id="42253.NITMOv2_2017"/>
<dbReference type="PATRIC" id="fig|42253.5.peg.1989"/>
<evidence type="ECO:0000256" key="1">
    <source>
        <dbReference type="SAM" id="SignalP"/>
    </source>
</evidence>
<gene>
    <name evidence="3" type="ORF">NITMOv2_2017</name>
</gene>
<dbReference type="Gene3D" id="3.10.450.40">
    <property type="match status" value="1"/>
</dbReference>
<evidence type="ECO:0000313" key="4">
    <source>
        <dbReference type="Proteomes" id="UP000069205"/>
    </source>
</evidence>
<dbReference type="Proteomes" id="UP000069205">
    <property type="component" value="Chromosome"/>
</dbReference>
<accession>A0A0K2GC61</accession>
<proteinExistence type="predicted"/>
<protein>
    <recommendedName>
        <fullName evidence="2">PepSY domain-containing protein</fullName>
    </recommendedName>
</protein>
<dbReference type="AlphaFoldDB" id="A0A0K2GC61"/>
<dbReference type="Pfam" id="PF03413">
    <property type="entry name" value="PepSY"/>
    <property type="match status" value="1"/>
</dbReference>
<organism evidence="3 4">
    <name type="scientific">Nitrospira moscoviensis</name>
    <dbReference type="NCBI Taxonomy" id="42253"/>
    <lineage>
        <taxon>Bacteria</taxon>
        <taxon>Pseudomonadati</taxon>
        <taxon>Nitrospirota</taxon>
        <taxon>Nitrospiria</taxon>
        <taxon>Nitrospirales</taxon>
        <taxon>Nitrospiraceae</taxon>
        <taxon>Nitrospira</taxon>
    </lineage>
</organism>
<dbReference type="KEGG" id="nmv:NITMOv2_2017"/>
<keyword evidence="1" id="KW-0732">Signal</keyword>
<evidence type="ECO:0000259" key="2">
    <source>
        <dbReference type="Pfam" id="PF03413"/>
    </source>
</evidence>
<feature type="domain" description="PepSY" evidence="2">
    <location>
        <begin position="39"/>
        <end position="97"/>
    </location>
</feature>